<dbReference type="Proteomes" id="UP000634579">
    <property type="component" value="Unassembled WGS sequence"/>
</dbReference>
<gene>
    <name evidence="1" type="ORF">ITJ42_15745</name>
</gene>
<comment type="caution">
    <text evidence="1">The sequence shown here is derived from an EMBL/GenBank/DDBJ whole genome shotgun (WGS) entry which is preliminary data.</text>
</comment>
<dbReference type="AlphaFoldDB" id="A0A8I0VDL3"/>
<name>A0A8I0VDL3_9MICO</name>
<evidence type="ECO:0000313" key="2">
    <source>
        <dbReference type="Proteomes" id="UP000634579"/>
    </source>
</evidence>
<evidence type="ECO:0000313" key="1">
    <source>
        <dbReference type="EMBL" id="MBF4632672.1"/>
    </source>
</evidence>
<accession>A0A8I0VDL3</accession>
<dbReference type="EMBL" id="JADKRP010000006">
    <property type="protein sequence ID" value="MBF4632672.1"/>
    <property type="molecule type" value="Genomic_DNA"/>
</dbReference>
<proteinExistence type="predicted"/>
<reference evidence="1 2" key="1">
    <citation type="submission" date="2020-10" db="EMBL/GenBank/DDBJ databases">
        <title>Draft genome sequences of plant-associated actinobacteria.</title>
        <authorList>
            <person name="Tarlachkov S.V."/>
            <person name="Starodumova I.P."/>
            <person name="Dorofeeva L.V."/>
            <person name="Prisyazhnaya N.V."/>
            <person name="Roubtsova T.V."/>
            <person name="Chizhov V.N."/>
            <person name="Nadler S.A."/>
            <person name="Subbotin S.A."/>
            <person name="Evtushenko L.I."/>
        </authorList>
    </citation>
    <scope>NUCLEOTIDE SEQUENCE [LARGE SCALE GENOMIC DNA]</scope>
    <source>
        <strain evidence="1 2">VKM Ac-2886</strain>
    </source>
</reference>
<dbReference type="RefSeq" id="WP_194676237.1">
    <property type="nucleotide sequence ID" value="NZ_JADKRP010000006.1"/>
</dbReference>
<keyword evidence="2" id="KW-1185">Reference proteome</keyword>
<sequence>MRRFNGRWLRVKAPGGQRRFAGDLWRGGLLLAAGLQLGAANAADLEAPLVAVGGAVVPVGEVVEFVDVGLA</sequence>
<protein>
    <submittedName>
        <fullName evidence="1">Uncharacterized protein</fullName>
    </submittedName>
</protein>
<organism evidence="1 2">
    <name type="scientific">Clavibacter phaseoli</name>
    <dbReference type="NCBI Taxonomy" id="1734031"/>
    <lineage>
        <taxon>Bacteria</taxon>
        <taxon>Bacillati</taxon>
        <taxon>Actinomycetota</taxon>
        <taxon>Actinomycetes</taxon>
        <taxon>Micrococcales</taxon>
        <taxon>Microbacteriaceae</taxon>
        <taxon>Clavibacter</taxon>
    </lineage>
</organism>